<protein>
    <submittedName>
        <fullName evidence="2">Uncharacterized protein</fullName>
    </submittedName>
</protein>
<feature type="region of interest" description="Disordered" evidence="1">
    <location>
        <begin position="439"/>
        <end position="484"/>
    </location>
</feature>
<dbReference type="OrthoDB" id="5589797at2759"/>
<dbReference type="EMBL" id="JANBUO010001012">
    <property type="protein sequence ID" value="KAJ2800301.1"/>
    <property type="molecule type" value="Genomic_DNA"/>
</dbReference>
<dbReference type="AlphaFoldDB" id="A0A9W8LTE8"/>
<feature type="region of interest" description="Disordered" evidence="1">
    <location>
        <begin position="130"/>
        <end position="223"/>
    </location>
</feature>
<evidence type="ECO:0000313" key="3">
    <source>
        <dbReference type="Proteomes" id="UP001140094"/>
    </source>
</evidence>
<reference evidence="2" key="1">
    <citation type="submission" date="2022-07" db="EMBL/GenBank/DDBJ databases">
        <title>Phylogenomic reconstructions and comparative analyses of Kickxellomycotina fungi.</title>
        <authorList>
            <person name="Reynolds N.K."/>
            <person name="Stajich J.E."/>
            <person name="Barry K."/>
            <person name="Grigoriev I.V."/>
            <person name="Crous P."/>
            <person name="Smith M.E."/>
        </authorList>
    </citation>
    <scope>NUCLEOTIDE SEQUENCE</scope>
    <source>
        <strain evidence="2">NRRL 1565</strain>
    </source>
</reference>
<sequence>MNFFRRKIRRDESLTTAPGTDHTWSDKSRRRSYFSVRRRDSTVQGAVPPAMMVKLSGGGDDDVAGKGGVLAVDDSTLAEPKSATKAGRTLRRRSIPGLAYLVSMRSTLQLGDKGGAAEVAMPEAAVHQGAAVQRAVSSSRRDRVGKRTSGSSDESSGGDSDDTLTARDIGELAAAHSGSAPATTAEATVADAGEQPPGSIPQTDGDSGAHTGGPGGAASAAGNDCASSALTSACTPNGGPCSTAFYIRGTVQESPQCVRQQGSQAAGVGANAGANTHDSKASPIPSQTTAENPRSAAQVPLLATAEESNGLRLLHAEVPRSAAAEPELNCTSNAALVTMEKVHREQALRTDVASTLLRSPQRRQQLTLGRWRGNASGNCGSRQHALTSAARSTLLSLTAGRHSPRKSISATEERPVRTLKGRHSLGGSRRVQSLLAGIGRSSDSESDDETHREQAAAVARAGRRRSSGTLGKLTMTPQPSAAEQARMDAWSADGDDFLVGDYDLSGANFELPRAPASLNAYLGADRCAYDGVPLTAKPPSPGPPAECATPASRLSSTSTVVEENALSPDQYKRIYSSSARKLQCPPGRRSISCIVHIRSIMAKANERHVVVTGGRALDTRLLPCDALADFYIHAAEPVVMRQPPHTAAPRSTTLHRPATSPVAYELSDTLLPVRSRSVGCMQQLAVRQPASPPSPPTDAEPLYNADLLGTDAGDLVSLEPVGGLHKLPGSEALDVLPVYRPMRRRRAGRRAAVRLRSAFVTATSVVAMP</sequence>
<feature type="compositionally biased region" description="Low complexity" evidence="1">
    <location>
        <begin position="149"/>
        <end position="158"/>
    </location>
</feature>
<accession>A0A9W8LTE8</accession>
<comment type="caution">
    <text evidence="2">The sequence shown here is derived from an EMBL/GenBank/DDBJ whole genome shotgun (WGS) entry which is preliminary data.</text>
</comment>
<feature type="region of interest" description="Disordered" evidence="1">
    <location>
        <begin position="268"/>
        <end position="297"/>
    </location>
</feature>
<gene>
    <name evidence="2" type="ORF">H4R20_004114</name>
</gene>
<keyword evidence="3" id="KW-1185">Reference proteome</keyword>
<evidence type="ECO:0000313" key="2">
    <source>
        <dbReference type="EMBL" id="KAJ2800301.1"/>
    </source>
</evidence>
<dbReference type="Proteomes" id="UP001140094">
    <property type="component" value="Unassembled WGS sequence"/>
</dbReference>
<proteinExistence type="predicted"/>
<name>A0A9W8LTE8_9FUNG</name>
<organism evidence="2 3">
    <name type="scientific">Coemansia guatemalensis</name>
    <dbReference type="NCBI Taxonomy" id="2761395"/>
    <lineage>
        <taxon>Eukaryota</taxon>
        <taxon>Fungi</taxon>
        <taxon>Fungi incertae sedis</taxon>
        <taxon>Zoopagomycota</taxon>
        <taxon>Kickxellomycotina</taxon>
        <taxon>Kickxellomycetes</taxon>
        <taxon>Kickxellales</taxon>
        <taxon>Kickxellaceae</taxon>
        <taxon>Coemansia</taxon>
    </lineage>
</organism>
<evidence type="ECO:0000256" key="1">
    <source>
        <dbReference type="SAM" id="MobiDB-lite"/>
    </source>
</evidence>